<organism evidence="1 2">
    <name type="scientific">Didymosphaeria variabile</name>
    <dbReference type="NCBI Taxonomy" id="1932322"/>
    <lineage>
        <taxon>Eukaryota</taxon>
        <taxon>Fungi</taxon>
        <taxon>Dikarya</taxon>
        <taxon>Ascomycota</taxon>
        <taxon>Pezizomycotina</taxon>
        <taxon>Dothideomycetes</taxon>
        <taxon>Pleosporomycetidae</taxon>
        <taxon>Pleosporales</taxon>
        <taxon>Massarineae</taxon>
        <taxon>Didymosphaeriaceae</taxon>
        <taxon>Didymosphaeria</taxon>
    </lineage>
</organism>
<dbReference type="GeneID" id="80903919"/>
<name>A0A9W8XUL1_9PLEO</name>
<comment type="caution">
    <text evidence="1">The sequence shown here is derived from an EMBL/GenBank/DDBJ whole genome shotgun (WGS) entry which is preliminary data.</text>
</comment>
<protein>
    <submittedName>
        <fullName evidence="1">Uncharacterized protein</fullName>
    </submittedName>
</protein>
<keyword evidence="2" id="KW-1185">Reference proteome</keyword>
<evidence type="ECO:0000313" key="2">
    <source>
        <dbReference type="Proteomes" id="UP001140513"/>
    </source>
</evidence>
<dbReference type="EMBL" id="JAPEUX010000001">
    <property type="protein sequence ID" value="KAJ4359833.1"/>
    <property type="molecule type" value="Genomic_DNA"/>
</dbReference>
<dbReference type="Proteomes" id="UP001140513">
    <property type="component" value="Unassembled WGS sequence"/>
</dbReference>
<dbReference type="PANTHER" id="PTHR38790">
    <property type="entry name" value="2EXR DOMAIN-CONTAINING PROTEIN-RELATED"/>
    <property type="match status" value="1"/>
</dbReference>
<accession>A0A9W8XUL1</accession>
<sequence length="491" mass="55609">MSYNENDLQAAAQSKPSSVPISDAISEAVEAFAVAERRRNFHFLARTSHHSMNGEDFSVYRADPESIEKGLCRWKVDPSRFAGSTWYTFFQPLSRGLKDTVPLRYKMDGQVMAIVSEIAPTPVARASSASRNSHEVGQHNDEATPVSVLDAGIDIQCDSIEVFDVEDTQCWMPLCVWMRKKYEWHDDRDWTQQGGRQLQHENQVIWWKHNGKHFKFLDLPREVRDLVYLESLGPIILPTISIRAFADFIVTFGHGVTYGPKNRPGAKLDPDVDHPNTPLLLVNRQVHDEAVSTVLSMSTKRFRSCSSFASFGIRSRVSAPKLPLRRVQLELSAAGYFALIGIRPRPGVPWADSSAEMSLNWLKMLPDMAHLDLRFISPNHPDARCPWGALALAHGTSADHSCQKIWIDYFFTFALEHIIGWKVRITMSGCIKDSTRAKWEPILKQARDNEVKDMVAEKAVIRLGKPIACSCTVPCYSRNPQNERDYFSFSD</sequence>
<dbReference type="AlphaFoldDB" id="A0A9W8XUL1"/>
<reference evidence="1" key="1">
    <citation type="submission" date="2022-10" db="EMBL/GenBank/DDBJ databases">
        <title>Tapping the CABI collections for fungal endophytes: first genome assemblies for Collariella, Neodidymelliopsis, Ascochyta clinopodiicola, Didymella pomorum, Didymosphaeria variabile, Neocosmospora piperis and Neocucurbitaria cava.</title>
        <authorList>
            <person name="Hill R."/>
        </authorList>
    </citation>
    <scope>NUCLEOTIDE SEQUENCE</scope>
    <source>
        <strain evidence="1">IMI 356815</strain>
    </source>
</reference>
<gene>
    <name evidence="1" type="ORF">N0V89_000389</name>
</gene>
<dbReference type="PANTHER" id="PTHR38790:SF9">
    <property type="entry name" value="F-BOX DOMAIN-CONTAINING PROTEIN"/>
    <property type="match status" value="1"/>
</dbReference>
<dbReference type="RefSeq" id="XP_056076035.1">
    <property type="nucleotide sequence ID" value="XM_056209213.1"/>
</dbReference>
<dbReference type="OrthoDB" id="5335493at2759"/>
<evidence type="ECO:0000313" key="1">
    <source>
        <dbReference type="EMBL" id="KAJ4359833.1"/>
    </source>
</evidence>
<proteinExistence type="predicted"/>